<comment type="cofactor">
    <cofactor evidence="4 6">
        <name>pyridoxal 5'-phosphate</name>
        <dbReference type="ChEBI" id="CHEBI:597326"/>
    </cofactor>
</comment>
<reference evidence="7 8" key="1">
    <citation type="submission" date="2018-04" db="EMBL/GenBank/DDBJ databases">
        <title>Genomic Encyclopedia of Archaeal and Bacterial Type Strains, Phase II (KMG-II): from individual species to whole genera.</title>
        <authorList>
            <person name="Goeker M."/>
        </authorList>
    </citation>
    <scope>NUCLEOTIDE SEQUENCE [LARGE SCALE GENOMIC DNA]</scope>
    <source>
        <strain evidence="7 8">DSM 45169</strain>
    </source>
</reference>
<dbReference type="GO" id="GO:0043420">
    <property type="term" value="P:anthranilate metabolic process"/>
    <property type="evidence" value="ECO:0007669"/>
    <property type="project" value="TreeGrafter"/>
</dbReference>
<dbReference type="InterPro" id="IPR010111">
    <property type="entry name" value="Kynureninase"/>
</dbReference>
<comment type="pathway">
    <text evidence="4 6">Amino-acid degradation; L-kynurenine degradation; L-alanine and anthranilate from L-kynurenine: step 1/1.</text>
</comment>
<name>A0A2T4ZAT2_9BACL</name>
<evidence type="ECO:0000256" key="5">
    <source>
        <dbReference type="NCBIfam" id="TIGR01814"/>
    </source>
</evidence>
<keyword evidence="2 4" id="KW-0378">Hydrolase</keyword>
<evidence type="ECO:0000256" key="6">
    <source>
        <dbReference type="PIRNR" id="PIRNR038800"/>
    </source>
</evidence>
<keyword evidence="1 4" id="KW-0662">Pyridine nucleotide biosynthesis</keyword>
<dbReference type="Gene3D" id="3.40.640.10">
    <property type="entry name" value="Type I PLP-dependent aspartate aminotransferase-like (Major domain)"/>
    <property type="match status" value="1"/>
</dbReference>
<dbReference type="GO" id="GO:0030170">
    <property type="term" value="F:pyridoxal phosphate binding"/>
    <property type="evidence" value="ECO:0007669"/>
    <property type="project" value="UniProtKB-UniRule"/>
</dbReference>
<feature type="modified residue" description="N6-(pyridoxal phosphate)lysine" evidence="4">
    <location>
        <position position="235"/>
    </location>
</feature>
<feature type="binding site" evidence="4">
    <location>
        <position position="291"/>
    </location>
    <ligand>
        <name>pyridoxal 5'-phosphate</name>
        <dbReference type="ChEBI" id="CHEBI:597326"/>
    </ligand>
</feature>
<dbReference type="InterPro" id="IPR015421">
    <property type="entry name" value="PyrdxlP-dep_Trfase_major"/>
</dbReference>
<dbReference type="PANTHER" id="PTHR14084">
    <property type="entry name" value="KYNURENINASE"/>
    <property type="match status" value="1"/>
</dbReference>
<comment type="catalytic activity">
    <reaction evidence="4 6">
        <text>L-kynurenine + H2O = anthranilate + L-alanine + H(+)</text>
        <dbReference type="Rhea" id="RHEA:16813"/>
        <dbReference type="ChEBI" id="CHEBI:15377"/>
        <dbReference type="ChEBI" id="CHEBI:15378"/>
        <dbReference type="ChEBI" id="CHEBI:16567"/>
        <dbReference type="ChEBI" id="CHEBI:57959"/>
        <dbReference type="ChEBI" id="CHEBI:57972"/>
        <dbReference type="EC" id="3.7.1.3"/>
    </reaction>
</comment>
<comment type="caution">
    <text evidence="7">The sequence shown here is derived from an EMBL/GenBank/DDBJ whole genome shotgun (WGS) entry which is preliminary data.</text>
</comment>
<feature type="binding site" evidence="4">
    <location>
        <position position="209"/>
    </location>
    <ligand>
        <name>pyridoxal 5'-phosphate</name>
        <dbReference type="ChEBI" id="CHEBI:597326"/>
    </ligand>
</feature>
<dbReference type="PIRSF" id="PIRSF038800">
    <property type="entry name" value="KYNU"/>
    <property type="match status" value="1"/>
</dbReference>
<keyword evidence="3 4" id="KW-0663">Pyridoxal phosphate</keyword>
<dbReference type="GO" id="GO:0005737">
    <property type="term" value="C:cytoplasm"/>
    <property type="evidence" value="ECO:0007669"/>
    <property type="project" value="UniProtKB-UniRule"/>
</dbReference>
<comment type="function">
    <text evidence="4 6">Catalyzes the cleavage of L-kynurenine (L-Kyn) and L-3-hydroxykynurenine (L-3OHKyn) into anthranilic acid (AA) and 3-hydroxyanthranilic acid (3-OHAA), respectively.</text>
</comment>
<evidence type="ECO:0000313" key="7">
    <source>
        <dbReference type="EMBL" id="PTM58992.1"/>
    </source>
</evidence>
<protein>
    <recommendedName>
        <fullName evidence="4 5">Kynureninase</fullName>
        <ecNumber evidence="4 5">3.7.1.3</ecNumber>
    </recommendedName>
    <alternativeName>
        <fullName evidence="4">L-kynurenine hydrolase</fullName>
    </alternativeName>
</protein>
<feature type="binding site" evidence="4">
    <location>
        <begin position="128"/>
        <end position="131"/>
    </location>
    <ligand>
        <name>pyridoxal 5'-phosphate</name>
        <dbReference type="ChEBI" id="CHEBI:597326"/>
    </ligand>
</feature>
<dbReference type="InterPro" id="IPR015422">
    <property type="entry name" value="PyrdxlP-dep_Trfase_small"/>
</dbReference>
<comment type="subunit">
    <text evidence="4 6">Homodimer.</text>
</comment>
<dbReference type="UniPathway" id="UPA00334">
    <property type="reaction ID" value="UER00455"/>
</dbReference>
<dbReference type="Gene3D" id="3.90.1150.10">
    <property type="entry name" value="Aspartate Aminotransferase, domain 1"/>
    <property type="match status" value="1"/>
</dbReference>
<evidence type="ECO:0000256" key="3">
    <source>
        <dbReference type="ARBA" id="ARBA00022898"/>
    </source>
</evidence>
<dbReference type="OrthoDB" id="9812626at2"/>
<dbReference type="InterPro" id="IPR015424">
    <property type="entry name" value="PyrdxlP-dep_Trfase"/>
</dbReference>
<dbReference type="PANTHER" id="PTHR14084:SF0">
    <property type="entry name" value="KYNURENINASE"/>
    <property type="match status" value="1"/>
</dbReference>
<comment type="similarity">
    <text evidence="4 6">Belongs to the kynureninase family.</text>
</comment>
<sequence length="424" mass="47390">MTNAMKEQAAAWDQADVLSRFREEFYLPAGEIYLDGNSLGLLSKRAEKSVWEALSAWRERGIDGWIEGERPWFPFAERLGAMMAPLVGADAEEVMVTGSTTVNLHQMLATFYRPQGARTHILADVLNFPSDIYAIQSQLRLHGLDPAEHLLQVKSEDGHTLDEDAIIAAMSDEVAVVVLSAVLYRSGQLLDMERITQAARERGILIGWDLCHSIGAVPHRLSEWGVDFAFWCNYKYLNSGPGSVGGLFVHKRHHGRLPGLAGWFGSNKEVQFDMDHHFTPASDAGAYQIGTPHLLSAAPVYGSLELFREAGMEQIRRKSLSLTRFLMELVETELAGMGFSIVNPRADNRRGGHVALVHEEAVRIAHALKEAGVIPDFRAPNILRLAPVALYNSYTDVWEAVQRLKRIMVEKEYERFEKKRGVVA</sequence>
<dbReference type="SUPFAM" id="SSF53383">
    <property type="entry name" value="PLP-dependent transferases"/>
    <property type="match status" value="1"/>
</dbReference>
<evidence type="ECO:0000256" key="1">
    <source>
        <dbReference type="ARBA" id="ARBA00022642"/>
    </source>
</evidence>
<feature type="binding site" evidence="4">
    <location>
        <position position="263"/>
    </location>
    <ligand>
        <name>pyridoxal 5'-phosphate</name>
        <dbReference type="ChEBI" id="CHEBI:597326"/>
    </ligand>
</feature>
<dbReference type="GO" id="GO:0019441">
    <property type="term" value="P:L-tryptophan catabolic process to kynurenine"/>
    <property type="evidence" value="ECO:0007669"/>
    <property type="project" value="TreeGrafter"/>
</dbReference>
<dbReference type="Proteomes" id="UP000241639">
    <property type="component" value="Unassembled WGS sequence"/>
</dbReference>
<comment type="caution">
    <text evidence="4">Lacks conserved residue(s) required for the propagation of feature annotation.</text>
</comment>
<proteinExistence type="inferred from homology"/>
<evidence type="ECO:0000256" key="4">
    <source>
        <dbReference type="HAMAP-Rule" id="MF_01970"/>
    </source>
</evidence>
<keyword evidence="8" id="KW-1185">Reference proteome</keyword>
<feature type="binding site" evidence="4">
    <location>
        <position position="100"/>
    </location>
    <ligand>
        <name>pyridoxal 5'-phosphate</name>
        <dbReference type="ChEBI" id="CHEBI:597326"/>
    </ligand>
</feature>
<organism evidence="7 8">
    <name type="scientific">Desmospora activa DSM 45169</name>
    <dbReference type="NCBI Taxonomy" id="1121389"/>
    <lineage>
        <taxon>Bacteria</taxon>
        <taxon>Bacillati</taxon>
        <taxon>Bacillota</taxon>
        <taxon>Bacilli</taxon>
        <taxon>Bacillales</taxon>
        <taxon>Thermoactinomycetaceae</taxon>
        <taxon>Desmospora</taxon>
    </lineage>
</organism>
<dbReference type="EMBL" id="PZZP01000001">
    <property type="protein sequence ID" value="PTM58992.1"/>
    <property type="molecule type" value="Genomic_DNA"/>
</dbReference>
<feature type="binding site" evidence="4">
    <location>
        <position position="234"/>
    </location>
    <ligand>
        <name>pyridoxal 5'-phosphate</name>
        <dbReference type="ChEBI" id="CHEBI:597326"/>
    </ligand>
</feature>
<dbReference type="RefSeq" id="WP_107725730.1">
    <property type="nucleotide sequence ID" value="NZ_PZZP01000001.1"/>
</dbReference>
<dbReference type="Pfam" id="PF22580">
    <property type="entry name" value="KYNU_C"/>
    <property type="match status" value="1"/>
</dbReference>
<evidence type="ECO:0000256" key="2">
    <source>
        <dbReference type="ARBA" id="ARBA00022801"/>
    </source>
</evidence>
<dbReference type="GO" id="GO:0030429">
    <property type="term" value="F:kynureninase activity"/>
    <property type="evidence" value="ECO:0007669"/>
    <property type="project" value="UniProtKB-UniRule"/>
</dbReference>
<comment type="pathway">
    <text evidence="4 6">Cofactor biosynthesis; NAD(+) biosynthesis; quinolinate from L-kynurenine: step 2/3.</text>
</comment>
<dbReference type="AlphaFoldDB" id="A0A2T4ZAT2"/>
<feature type="binding site" evidence="4">
    <location>
        <position position="101"/>
    </location>
    <ligand>
        <name>pyridoxal 5'-phosphate</name>
        <dbReference type="ChEBI" id="CHEBI:597326"/>
    </ligand>
</feature>
<dbReference type="EC" id="3.7.1.3" evidence="4 5"/>
<dbReference type="GO" id="GO:0009435">
    <property type="term" value="P:NAD+ biosynthetic process"/>
    <property type="evidence" value="ECO:0007669"/>
    <property type="project" value="UniProtKB-UniRule"/>
</dbReference>
<dbReference type="NCBIfam" id="TIGR01814">
    <property type="entry name" value="kynureninase"/>
    <property type="match status" value="1"/>
</dbReference>
<evidence type="ECO:0000313" key="8">
    <source>
        <dbReference type="Proteomes" id="UP000241639"/>
    </source>
</evidence>
<feature type="binding site" evidence="4">
    <location>
        <position position="212"/>
    </location>
    <ligand>
        <name>pyridoxal 5'-phosphate</name>
        <dbReference type="ChEBI" id="CHEBI:597326"/>
    </ligand>
</feature>
<gene>
    <name evidence="4" type="primary">kynU</name>
    <name evidence="7" type="ORF">C8J48_1592</name>
</gene>
<dbReference type="GO" id="GO:0019805">
    <property type="term" value="P:quinolinate biosynthetic process"/>
    <property type="evidence" value="ECO:0007669"/>
    <property type="project" value="UniProtKB-UniRule"/>
</dbReference>
<dbReference type="GO" id="GO:0097053">
    <property type="term" value="P:L-kynurenine catabolic process"/>
    <property type="evidence" value="ECO:0007669"/>
    <property type="project" value="UniProtKB-UniRule"/>
</dbReference>
<accession>A0A2T4ZAT2</accession>
<comment type="catalytic activity">
    <reaction evidence="6">
        <text>3-hydroxy-L-kynurenine + H2O = 3-hydroxyanthranilate + L-alanine + H(+)</text>
        <dbReference type="Rhea" id="RHEA:25143"/>
        <dbReference type="ChEBI" id="CHEBI:15377"/>
        <dbReference type="ChEBI" id="CHEBI:15378"/>
        <dbReference type="ChEBI" id="CHEBI:36559"/>
        <dbReference type="ChEBI" id="CHEBI:57972"/>
        <dbReference type="ChEBI" id="CHEBI:58125"/>
        <dbReference type="EC" id="3.7.1.3"/>
    </reaction>
</comment>
<dbReference type="UniPathway" id="UPA00253">
    <property type="reaction ID" value="UER00329"/>
</dbReference>
<dbReference type="HAMAP" id="MF_01970">
    <property type="entry name" value="Kynureninase"/>
    <property type="match status" value="1"/>
</dbReference>